<evidence type="ECO:0000313" key="8">
    <source>
        <dbReference type="EMBL" id="SET22896.1"/>
    </source>
</evidence>
<feature type="transmembrane region" description="Helical" evidence="7">
    <location>
        <begin position="210"/>
        <end position="228"/>
    </location>
</feature>
<dbReference type="Pfam" id="PF02417">
    <property type="entry name" value="Chromate_transp"/>
    <property type="match status" value="2"/>
</dbReference>
<gene>
    <name evidence="8" type="ORF">SAMN05660429_01319</name>
</gene>
<dbReference type="RefSeq" id="WP_093328654.1">
    <property type="nucleotide sequence ID" value="NZ_AP027363.1"/>
</dbReference>
<evidence type="ECO:0000256" key="3">
    <source>
        <dbReference type="ARBA" id="ARBA00022475"/>
    </source>
</evidence>
<name>A0A1I0CUW8_THASX</name>
<comment type="subcellular location">
    <subcellularLocation>
        <location evidence="1">Cell membrane</location>
        <topology evidence="1">Multi-pass membrane protein</topology>
    </subcellularLocation>
</comment>
<dbReference type="OrthoDB" id="8969999at2"/>
<organism evidence="8 9">
    <name type="scientific">Thalassotalea agarivorans</name>
    <name type="common">Thalassomonas agarivorans</name>
    <dbReference type="NCBI Taxonomy" id="349064"/>
    <lineage>
        <taxon>Bacteria</taxon>
        <taxon>Pseudomonadati</taxon>
        <taxon>Pseudomonadota</taxon>
        <taxon>Gammaproteobacteria</taxon>
        <taxon>Alteromonadales</taxon>
        <taxon>Colwelliaceae</taxon>
        <taxon>Thalassotalea</taxon>
    </lineage>
</organism>
<feature type="transmembrane region" description="Helical" evidence="7">
    <location>
        <begin position="330"/>
        <end position="349"/>
    </location>
</feature>
<feature type="transmembrane region" description="Helical" evidence="7">
    <location>
        <begin position="305"/>
        <end position="324"/>
    </location>
</feature>
<dbReference type="PANTHER" id="PTHR33567:SF3">
    <property type="entry name" value="CHROMATE ION TRANSPORTER (EUROFUNG)"/>
    <property type="match status" value="1"/>
</dbReference>
<keyword evidence="9" id="KW-1185">Reference proteome</keyword>
<evidence type="ECO:0000256" key="4">
    <source>
        <dbReference type="ARBA" id="ARBA00022692"/>
    </source>
</evidence>
<keyword evidence="6 7" id="KW-0472">Membrane</keyword>
<accession>A0A1I0CUW8</accession>
<dbReference type="GO" id="GO:0015109">
    <property type="term" value="F:chromate transmembrane transporter activity"/>
    <property type="evidence" value="ECO:0007669"/>
    <property type="project" value="InterPro"/>
</dbReference>
<evidence type="ECO:0000256" key="1">
    <source>
        <dbReference type="ARBA" id="ARBA00004651"/>
    </source>
</evidence>
<comment type="similarity">
    <text evidence="2">Belongs to the chromate ion transporter (CHR) (TC 2.A.51) family.</text>
</comment>
<keyword evidence="3" id="KW-1003">Cell membrane</keyword>
<dbReference type="EMBL" id="FOHK01000005">
    <property type="protein sequence ID" value="SET22896.1"/>
    <property type="molecule type" value="Genomic_DNA"/>
</dbReference>
<dbReference type="NCBIfam" id="TIGR00937">
    <property type="entry name" value="2A51"/>
    <property type="match status" value="1"/>
</dbReference>
<feature type="transmembrane region" description="Helical" evidence="7">
    <location>
        <begin position="108"/>
        <end position="127"/>
    </location>
</feature>
<dbReference type="AlphaFoldDB" id="A0A1I0CUW8"/>
<dbReference type="GO" id="GO:0005886">
    <property type="term" value="C:plasma membrane"/>
    <property type="evidence" value="ECO:0007669"/>
    <property type="project" value="UniProtKB-SubCell"/>
</dbReference>
<sequence>MATIFWQFFLLGLTSFGGPAAHLGYFHRHFVVKKAWLSEQEYAQLIALSQFLPGPGSSQVGFAIGLQRGGKLGGIAAFLGFTLPSFLIMFALALVPTAGVPIVDHITSALKILAAIVVADAVVTMFSSFCKSTVHRITAIIAAIAVLFMPSLITQCAVILIAGMVGFASAQASQKVVLERVKPSYLVLFFLGFVSIFVVSVDILALFGQFYTAGALVFGGGHVVLPLLQQALPTVTTDQFLSAYASAQAVPGPMFTIATYLGAVAFPDAPLLGAVVATFAVFLPGFLLVLAFVSSWQSLAKHAKFAATAASINAAVVGLLLAAFYTPVLLSISTSWLAITIAFVGFILLRRFNIHIMFYVAGAVILGVLSYLTGTNLLH</sequence>
<keyword evidence="4 7" id="KW-0812">Transmembrane</keyword>
<dbReference type="PANTHER" id="PTHR33567">
    <property type="entry name" value="CHROMATE ION TRANSPORTER (EUROFUNG)"/>
    <property type="match status" value="1"/>
</dbReference>
<proteinExistence type="inferred from homology"/>
<evidence type="ECO:0000256" key="5">
    <source>
        <dbReference type="ARBA" id="ARBA00022989"/>
    </source>
</evidence>
<evidence type="ECO:0000313" key="9">
    <source>
        <dbReference type="Proteomes" id="UP000199308"/>
    </source>
</evidence>
<reference evidence="8 9" key="1">
    <citation type="submission" date="2016-10" db="EMBL/GenBank/DDBJ databases">
        <authorList>
            <person name="de Groot N.N."/>
        </authorList>
    </citation>
    <scope>NUCLEOTIDE SEQUENCE [LARGE SCALE GENOMIC DNA]</scope>
    <source>
        <strain evidence="8 9">DSM 19706</strain>
    </source>
</reference>
<feature type="transmembrane region" description="Helical" evidence="7">
    <location>
        <begin position="139"/>
        <end position="165"/>
    </location>
</feature>
<evidence type="ECO:0000256" key="2">
    <source>
        <dbReference type="ARBA" id="ARBA00005262"/>
    </source>
</evidence>
<feature type="transmembrane region" description="Helical" evidence="7">
    <location>
        <begin position="185"/>
        <end position="204"/>
    </location>
</feature>
<dbReference type="STRING" id="349064.SAMN05660429_01319"/>
<keyword evidence="5 7" id="KW-1133">Transmembrane helix</keyword>
<evidence type="ECO:0000256" key="6">
    <source>
        <dbReference type="ARBA" id="ARBA00023136"/>
    </source>
</evidence>
<dbReference type="Proteomes" id="UP000199308">
    <property type="component" value="Unassembled WGS sequence"/>
</dbReference>
<feature type="transmembrane region" description="Helical" evidence="7">
    <location>
        <begin position="271"/>
        <end position="293"/>
    </location>
</feature>
<feature type="transmembrane region" description="Helical" evidence="7">
    <location>
        <begin position="75"/>
        <end position="96"/>
    </location>
</feature>
<dbReference type="InterPro" id="IPR014047">
    <property type="entry name" value="Chr_Tranpt_l_chain"/>
</dbReference>
<protein>
    <submittedName>
        <fullName evidence="8">Chromate transporter</fullName>
    </submittedName>
</protein>
<dbReference type="InterPro" id="IPR003370">
    <property type="entry name" value="Chromate_transpt"/>
</dbReference>
<feature type="transmembrane region" description="Helical" evidence="7">
    <location>
        <begin position="356"/>
        <end position="374"/>
    </location>
</feature>
<evidence type="ECO:0000256" key="7">
    <source>
        <dbReference type="SAM" id="Phobius"/>
    </source>
</evidence>
<dbReference type="PIRSF" id="PIRSF004810">
    <property type="entry name" value="ChrA"/>
    <property type="match status" value="1"/>
</dbReference>